<proteinExistence type="predicted"/>
<reference evidence="2" key="5">
    <citation type="journal article" date="2021" name="G3 (Bethesda)">
        <title>Aegilops tauschii genome assembly Aet v5.0 features greater sequence contiguity and improved annotation.</title>
        <authorList>
            <person name="Wang L."/>
            <person name="Zhu T."/>
            <person name="Rodriguez J.C."/>
            <person name="Deal K.R."/>
            <person name="Dubcovsky J."/>
            <person name="McGuire P.E."/>
            <person name="Lux T."/>
            <person name="Spannagl M."/>
            <person name="Mayer K.F.X."/>
            <person name="Baldrich P."/>
            <person name="Meyers B.C."/>
            <person name="Huo N."/>
            <person name="Gu Y.Q."/>
            <person name="Zhou H."/>
            <person name="Devos K.M."/>
            <person name="Bennetzen J.L."/>
            <person name="Unver T."/>
            <person name="Budak H."/>
            <person name="Gulick P.J."/>
            <person name="Galiba G."/>
            <person name="Kalapos B."/>
            <person name="Nelson D.R."/>
            <person name="Li P."/>
            <person name="You F.M."/>
            <person name="Luo M.C."/>
            <person name="Dvorak J."/>
        </authorList>
    </citation>
    <scope>NUCLEOTIDE SEQUENCE [LARGE SCALE GENOMIC DNA]</scope>
    <source>
        <strain evidence="2">cv. AL8/78</strain>
    </source>
</reference>
<dbReference type="EnsemblPlants" id="AET6Gv20938200.1">
    <property type="protein sequence ID" value="AET6Gv20938200.1"/>
    <property type="gene ID" value="AET6Gv20938200"/>
</dbReference>
<evidence type="ECO:0000313" key="2">
    <source>
        <dbReference type="EnsemblPlants" id="AET6Gv20938200.1"/>
    </source>
</evidence>
<feature type="signal peptide" evidence="1">
    <location>
        <begin position="1"/>
        <end position="19"/>
    </location>
</feature>
<protein>
    <recommendedName>
        <fullName evidence="4">Knottin scorpion toxin-like domain-containing protein</fullName>
    </recommendedName>
</protein>
<keyword evidence="1" id="KW-0732">Signal</keyword>
<evidence type="ECO:0000256" key="1">
    <source>
        <dbReference type="SAM" id="SignalP"/>
    </source>
</evidence>
<evidence type="ECO:0008006" key="4">
    <source>
        <dbReference type="Google" id="ProtNLM"/>
    </source>
</evidence>
<dbReference type="Gramene" id="AET6Gv20938200.1">
    <property type="protein sequence ID" value="AET6Gv20938200.1"/>
    <property type="gene ID" value="AET6Gv20938200"/>
</dbReference>
<sequence>MEGKVILLCLMVLVQLGNSIDDHCEMRTILSSPKCTGSTCQTACQKIWGPDVKRADCRVVDHHKYCDCIICY</sequence>
<accession>A0A453Q0P5</accession>
<dbReference type="AlphaFoldDB" id="A0A453Q0P5"/>
<name>A0A453Q0P5_AEGTS</name>
<organism evidence="2 3">
    <name type="scientific">Aegilops tauschii subsp. strangulata</name>
    <name type="common">Goatgrass</name>
    <dbReference type="NCBI Taxonomy" id="200361"/>
    <lineage>
        <taxon>Eukaryota</taxon>
        <taxon>Viridiplantae</taxon>
        <taxon>Streptophyta</taxon>
        <taxon>Embryophyta</taxon>
        <taxon>Tracheophyta</taxon>
        <taxon>Spermatophyta</taxon>
        <taxon>Magnoliopsida</taxon>
        <taxon>Liliopsida</taxon>
        <taxon>Poales</taxon>
        <taxon>Poaceae</taxon>
        <taxon>BOP clade</taxon>
        <taxon>Pooideae</taxon>
        <taxon>Triticodae</taxon>
        <taxon>Triticeae</taxon>
        <taxon>Triticinae</taxon>
        <taxon>Aegilops</taxon>
    </lineage>
</organism>
<evidence type="ECO:0000313" key="3">
    <source>
        <dbReference type="Proteomes" id="UP000015105"/>
    </source>
</evidence>
<reference evidence="2" key="3">
    <citation type="journal article" date="2017" name="Nature">
        <title>Genome sequence of the progenitor of the wheat D genome Aegilops tauschii.</title>
        <authorList>
            <person name="Luo M.C."/>
            <person name="Gu Y.Q."/>
            <person name="Puiu D."/>
            <person name="Wang H."/>
            <person name="Twardziok S.O."/>
            <person name="Deal K.R."/>
            <person name="Huo N."/>
            <person name="Zhu T."/>
            <person name="Wang L."/>
            <person name="Wang Y."/>
            <person name="McGuire P.E."/>
            <person name="Liu S."/>
            <person name="Long H."/>
            <person name="Ramasamy R.K."/>
            <person name="Rodriguez J.C."/>
            <person name="Van S.L."/>
            <person name="Yuan L."/>
            <person name="Wang Z."/>
            <person name="Xia Z."/>
            <person name="Xiao L."/>
            <person name="Anderson O.D."/>
            <person name="Ouyang S."/>
            <person name="Liang Y."/>
            <person name="Zimin A.V."/>
            <person name="Pertea G."/>
            <person name="Qi P."/>
            <person name="Bennetzen J.L."/>
            <person name="Dai X."/>
            <person name="Dawson M.W."/>
            <person name="Muller H.G."/>
            <person name="Kugler K."/>
            <person name="Rivarola-Duarte L."/>
            <person name="Spannagl M."/>
            <person name="Mayer K.F.X."/>
            <person name="Lu F.H."/>
            <person name="Bevan M.W."/>
            <person name="Leroy P."/>
            <person name="Li P."/>
            <person name="You F.M."/>
            <person name="Sun Q."/>
            <person name="Liu Z."/>
            <person name="Lyons E."/>
            <person name="Wicker T."/>
            <person name="Salzberg S.L."/>
            <person name="Devos K.M."/>
            <person name="Dvorak J."/>
        </authorList>
    </citation>
    <scope>NUCLEOTIDE SEQUENCE [LARGE SCALE GENOMIC DNA]</scope>
    <source>
        <strain evidence="2">cv. AL8/78</strain>
    </source>
</reference>
<keyword evidence="3" id="KW-1185">Reference proteome</keyword>
<dbReference type="Proteomes" id="UP000015105">
    <property type="component" value="Chromosome 6D"/>
</dbReference>
<feature type="chain" id="PRO_5019520130" description="Knottin scorpion toxin-like domain-containing protein" evidence="1">
    <location>
        <begin position="20"/>
        <end position="72"/>
    </location>
</feature>
<reference evidence="3" key="1">
    <citation type="journal article" date="2014" name="Science">
        <title>Ancient hybridizations among the ancestral genomes of bread wheat.</title>
        <authorList>
            <consortium name="International Wheat Genome Sequencing Consortium,"/>
            <person name="Marcussen T."/>
            <person name="Sandve S.R."/>
            <person name="Heier L."/>
            <person name="Spannagl M."/>
            <person name="Pfeifer M."/>
            <person name="Jakobsen K.S."/>
            <person name="Wulff B.B."/>
            <person name="Steuernagel B."/>
            <person name="Mayer K.F."/>
            <person name="Olsen O.A."/>
        </authorList>
    </citation>
    <scope>NUCLEOTIDE SEQUENCE [LARGE SCALE GENOMIC DNA]</scope>
    <source>
        <strain evidence="3">cv. AL8/78</strain>
    </source>
</reference>
<reference evidence="3" key="2">
    <citation type="journal article" date="2017" name="Nat. Plants">
        <title>The Aegilops tauschii genome reveals multiple impacts of transposons.</title>
        <authorList>
            <person name="Zhao G."/>
            <person name="Zou C."/>
            <person name="Li K."/>
            <person name="Wang K."/>
            <person name="Li T."/>
            <person name="Gao L."/>
            <person name="Zhang X."/>
            <person name="Wang H."/>
            <person name="Yang Z."/>
            <person name="Liu X."/>
            <person name="Jiang W."/>
            <person name="Mao L."/>
            <person name="Kong X."/>
            <person name="Jiao Y."/>
            <person name="Jia J."/>
        </authorList>
    </citation>
    <scope>NUCLEOTIDE SEQUENCE [LARGE SCALE GENOMIC DNA]</scope>
    <source>
        <strain evidence="3">cv. AL8/78</strain>
    </source>
</reference>
<reference evidence="2" key="4">
    <citation type="submission" date="2019-03" db="UniProtKB">
        <authorList>
            <consortium name="EnsemblPlants"/>
        </authorList>
    </citation>
    <scope>IDENTIFICATION</scope>
</reference>